<gene>
    <name evidence="6" type="ORF">IAA16_09920</name>
</gene>
<keyword evidence="3 4" id="KW-0067">ATP-binding</keyword>
<dbReference type="Pfam" id="PF01812">
    <property type="entry name" value="5-FTHF_cyc-lig"/>
    <property type="match status" value="1"/>
</dbReference>
<evidence type="ECO:0000256" key="4">
    <source>
        <dbReference type="PIRSR" id="PIRSR006806-1"/>
    </source>
</evidence>
<dbReference type="InterPro" id="IPR037171">
    <property type="entry name" value="NagB/RpiA_transferase-like"/>
</dbReference>
<evidence type="ECO:0000313" key="6">
    <source>
        <dbReference type="EMBL" id="MBU3850870.1"/>
    </source>
</evidence>
<dbReference type="PANTHER" id="PTHR23407:SF1">
    <property type="entry name" value="5-FORMYLTETRAHYDROFOLATE CYCLO-LIGASE"/>
    <property type="match status" value="1"/>
</dbReference>
<proteinExistence type="inferred from homology"/>
<evidence type="ECO:0000256" key="1">
    <source>
        <dbReference type="ARBA" id="ARBA00010638"/>
    </source>
</evidence>
<dbReference type="GO" id="GO:0009396">
    <property type="term" value="P:folic acid-containing compound biosynthetic process"/>
    <property type="evidence" value="ECO:0007669"/>
    <property type="project" value="TreeGrafter"/>
</dbReference>
<sequence>MNSHTEKQELRKKIKSLLTQNTDTSLYTLDHVFSWPFYQQATYILAYVALKSELSLTPIIETSIKDGKTVYIPKVNTHTNTMEFYRLDNSIPWQKQVTCGYYGILEPKDNLQIFDYRNFTELLLFFFPGMAFSLQGDRLGKGKGFYDTYYQLHIDFLKAQPHITVGACFDFQIQDTIPKESHDISVSYLLTPTNLYKCQ</sequence>
<dbReference type="GO" id="GO:0030272">
    <property type="term" value="F:5-formyltetrahydrofolate cyclo-ligase activity"/>
    <property type="evidence" value="ECO:0007669"/>
    <property type="project" value="UniProtKB-EC"/>
</dbReference>
<reference evidence="6" key="2">
    <citation type="submission" date="2021-04" db="EMBL/GenBank/DDBJ databases">
        <authorList>
            <person name="Gilroy R."/>
        </authorList>
    </citation>
    <scope>NUCLEOTIDE SEQUENCE</scope>
    <source>
        <strain evidence="6">Gambia15-2214</strain>
    </source>
</reference>
<name>A0A9E2L2Z4_9SPIR</name>
<keyword evidence="2 4" id="KW-0547">Nucleotide-binding</keyword>
<comment type="cofactor">
    <cofactor evidence="5">
        <name>Mg(2+)</name>
        <dbReference type="ChEBI" id="CHEBI:18420"/>
    </cofactor>
</comment>
<keyword evidence="6" id="KW-0436">Ligase</keyword>
<dbReference type="EMBL" id="JAHLFV010000226">
    <property type="protein sequence ID" value="MBU3850870.1"/>
    <property type="molecule type" value="Genomic_DNA"/>
</dbReference>
<dbReference type="InterPro" id="IPR002698">
    <property type="entry name" value="FTHF_cligase"/>
</dbReference>
<dbReference type="Proteomes" id="UP000823914">
    <property type="component" value="Unassembled WGS sequence"/>
</dbReference>
<dbReference type="GO" id="GO:0035999">
    <property type="term" value="P:tetrahydrofolate interconversion"/>
    <property type="evidence" value="ECO:0007669"/>
    <property type="project" value="TreeGrafter"/>
</dbReference>
<dbReference type="PIRSF" id="PIRSF006806">
    <property type="entry name" value="FTHF_cligase"/>
    <property type="match status" value="1"/>
</dbReference>
<dbReference type="SUPFAM" id="SSF100950">
    <property type="entry name" value="NagB/RpiA/CoA transferase-like"/>
    <property type="match status" value="1"/>
</dbReference>
<comment type="caution">
    <text evidence="6">The sequence shown here is derived from an EMBL/GenBank/DDBJ whole genome shotgun (WGS) entry which is preliminary data.</text>
</comment>
<dbReference type="AlphaFoldDB" id="A0A9E2L2Z4"/>
<dbReference type="EC" id="6.3.3.2" evidence="5"/>
<evidence type="ECO:0000256" key="5">
    <source>
        <dbReference type="RuleBase" id="RU361279"/>
    </source>
</evidence>
<keyword evidence="5" id="KW-0479">Metal-binding</keyword>
<dbReference type="GO" id="GO:0046872">
    <property type="term" value="F:metal ion binding"/>
    <property type="evidence" value="ECO:0007669"/>
    <property type="project" value="UniProtKB-KW"/>
</dbReference>
<feature type="binding site" evidence="4">
    <location>
        <begin position="138"/>
        <end position="146"/>
    </location>
    <ligand>
        <name>ATP</name>
        <dbReference type="ChEBI" id="CHEBI:30616"/>
    </ligand>
</feature>
<organism evidence="6 7">
    <name type="scientific">Candidatus Treponema excrementipullorum</name>
    <dbReference type="NCBI Taxonomy" id="2838768"/>
    <lineage>
        <taxon>Bacteria</taxon>
        <taxon>Pseudomonadati</taxon>
        <taxon>Spirochaetota</taxon>
        <taxon>Spirochaetia</taxon>
        <taxon>Spirochaetales</taxon>
        <taxon>Treponemataceae</taxon>
        <taxon>Treponema</taxon>
    </lineage>
</organism>
<feature type="binding site" evidence="4">
    <location>
        <position position="48"/>
    </location>
    <ligand>
        <name>substrate</name>
    </ligand>
</feature>
<protein>
    <recommendedName>
        <fullName evidence="5">5-formyltetrahydrofolate cyclo-ligase</fullName>
        <ecNumber evidence="5">6.3.3.2</ecNumber>
    </recommendedName>
</protein>
<dbReference type="InterPro" id="IPR024185">
    <property type="entry name" value="FTHF_cligase-like_sf"/>
</dbReference>
<dbReference type="Gene3D" id="3.40.50.10420">
    <property type="entry name" value="NagB/RpiA/CoA transferase-like"/>
    <property type="match status" value="1"/>
</dbReference>
<dbReference type="NCBIfam" id="TIGR02727">
    <property type="entry name" value="MTHFS_bact"/>
    <property type="match status" value="1"/>
</dbReference>
<comment type="catalytic activity">
    <reaction evidence="5">
        <text>(6S)-5-formyl-5,6,7,8-tetrahydrofolate + ATP = (6R)-5,10-methenyltetrahydrofolate + ADP + phosphate</text>
        <dbReference type="Rhea" id="RHEA:10488"/>
        <dbReference type="ChEBI" id="CHEBI:30616"/>
        <dbReference type="ChEBI" id="CHEBI:43474"/>
        <dbReference type="ChEBI" id="CHEBI:57455"/>
        <dbReference type="ChEBI" id="CHEBI:57457"/>
        <dbReference type="ChEBI" id="CHEBI:456216"/>
        <dbReference type="EC" id="6.3.3.2"/>
    </reaction>
</comment>
<comment type="similarity">
    <text evidence="1 5">Belongs to the 5-formyltetrahydrofolate cyclo-ligase family.</text>
</comment>
<dbReference type="GO" id="GO:0005524">
    <property type="term" value="F:ATP binding"/>
    <property type="evidence" value="ECO:0007669"/>
    <property type="project" value="UniProtKB-KW"/>
</dbReference>
<feature type="binding site" evidence="4">
    <location>
        <position position="53"/>
    </location>
    <ligand>
        <name>substrate</name>
    </ligand>
</feature>
<dbReference type="PANTHER" id="PTHR23407">
    <property type="entry name" value="ATPASE INHIBITOR/5-FORMYLTETRAHYDROFOLATE CYCLO-LIGASE"/>
    <property type="match status" value="1"/>
</dbReference>
<keyword evidence="5" id="KW-0460">Magnesium</keyword>
<evidence type="ECO:0000256" key="3">
    <source>
        <dbReference type="ARBA" id="ARBA00022840"/>
    </source>
</evidence>
<feature type="binding site" evidence="4">
    <location>
        <begin position="7"/>
        <end position="11"/>
    </location>
    <ligand>
        <name>ATP</name>
        <dbReference type="ChEBI" id="CHEBI:30616"/>
    </ligand>
</feature>
<reference evidence="6" key="1">
    <citation type="journal article" date="2021" name="PeerJ">
        <title>Extensive microbial diversity within the chicken gut microbiome revealed by metagenomics and culture.</title>
        <authorList>
            <person name="Gilroy R."/>
            <person name="Ravi A."/>
            <person name="Getino M."/>
            <person name="Pursley I."/>
            <person name="Horton D.L."/>
            <person name="Alikhan N.F."/>
            <person name="Baker D."/>
            <person name="Gharbi K."/>
            <person name="Hall N."/>
            <person name="Watson M."/>
            <person name="Adriaenssens E.M."/>
            <person name="Foster-Nyarko E."/>
            <person name="Jarju S."/>
            <person name="Secka A."/>
            <person name="Antonio M."/>
            <person name="Oren A."/>
            <person name="Chaudhuri R.R."/>
            <person name="La Ragione R."/>
            <person name="Hildebrand F."/>
            <person name="Pallen M.J."/>
        </authorList>
    </citation>
    <scope>NUCLEOTIDE SEQUENCE</scope>
    <source>
        <strain evidence="6">Gambia15-2214</strain>
    </source>
</reference>
<accession>A0A9E2L2Z4</accession>
<evidence type="ECO:0000256" key="2">
    <source>
        <dbReference type="ARBA" id="ARBA00022741"/>
    </source>
</evidence>
<evidence type="ECO:0000313" key="7">
    <source>
        <dbReference type="Proteomes" id="UP000823914"/>
    </source>
</evidence>